<accession>A0A380JW93</accession>
<reference evidence="5 6" key="1">
    <citation type="submission" date="2018-06" db="EMBL/GenBank/DDBJ databases">
        <authorList>
            <consortium name="Pathogen Informatics"/>
            <person name="Doyle S."/>
        </authorList>
    </citation>
    <scope>NUCLEOTIDE SEQUENCE [LARGE SCALE GENOMIC DNA]</scope>
    <source>
        <strain evidence="5 6">NCTC4670</strain>
    </source>
</reference>
<dbReference type="SUPFAM" id="SSF56349">
    <property type="entry name" value="DNA breaking-rejoining enzymes"/>
    <property type="match status" value="1"/>
</dbReference>
<dbReference type="AlphaFoldDB" id="A0A380JW93"/>
<evidence type="ECO:0000313" key="5">
    <source>
        <dbReference type="EMBL" id="SUN50319.1"/>
    </source>
</evidence>
<dbReference type="InterPro" id="IPR013762">
    <property type="entry name" value="Integrase-like_cat_sf"/>
</dbReference>
<dbReference type="CDD" id="cd01189">
    <property type="entry name" value="INT_ICEBs1_C_like"/>
    <property type="match status" value="1"/>
</dbReference>
<comment type="similarity">
    <text evidence="1">Belongs to the 'phage' integrase family.</text>
</comment>
<dbReference type="Gene3D" id="1.10.150.130">
    <property type="match status" value="1"/>
</dbReference>
<organism evidence="5 6">
    <name type="scientific">Streptococcus dysgalactiae subsp. dysgalactiae</name>
    <dbReference type="NCBI Taxonomy" id="99822"/>
    <lineage>
        <taxon>Bacteria</taxon>
        <taxon>Bacillati</taxon>
        <taxon>Bacillota</taxon>
        <taxon>Bacilli</taxon>
        <taxon>Lactobacillales</taxon>
        <taxon>Streptococcaceae</taxon>
        <taxon>Streptococcus</taxon>
    </lineage>
</organism>
<dbReference type="InterPro" id="IPR010998">
    <property type="entry name" value="Integrase_recombinase_N"/>
</dbReference>
<keyword evidence="3" id="KW-0233">DNA recombination</keyword>
<evidence type="ECO:0000313" key="6">
    <source>
        <dbReference type="Proteomes" id="UP000254797"/>
    </source>
</evidence>
<dbReference type="Proteomes" id="UP000254797">
    <property type="component" value="Unassembled WGS sequence"/>
</dbReference>
<dbReference type="InterPro" id="IPR002104">
    <property type="entry name" value="Integrase_catalytic"/>
</dbReference>
<dbReference type="PROSITE" id="PS51898">
    <property type="entry name" value="TYR_RECOMBINASE"/>
    <property type="match status" value="1"/>
</dbReference>
<evidence type="ECO:0000259" key="4">
    <source>
        <dbReference type="PROSITE" id="PS51898"/>
    </source>
</evidence>
<dbReference type="PANTHER" id="PTHR30349:SF41">
    <property type="entry name" value="INTEGRASE_RECOMBINASE PROTEIN MJ0367-RELATED"/>
    <property type="match status" value="1"/>
</dbReference>
<dbReference type="PANTHER" id="PTHR30349">
    <property type="entry name" value="PHAGE INTEGRASE-RELATED"/>
    <property type="match status" value="1"/>
</dbReference>
<dbReference type="Pfam" id="PF00589">
    <property type="entry name" value="Phage_integrase"/>
    <property type="match status" value="1"/>
</dbReference>
<name>A0A380JW93_STRDY</name>
<dbReference type="RefSeq" id="WP_015057919.1">
    <property type="nucleotide sequence ID" value="NZ_JAIFRT010000021.1"/>
</dbReference>
<proteinExistence type="inferred from homology"/>
<dbReference type="InterPro" id="IPR011010">
    <property type="entry name" value="DNA_brk_join_enz"/>
</dbReference>
<feature type="domain" description="Tyr recombinase" evidence="4">
    <location>
        <begin position="164"/>
        <end position="366"/>
    </location>
</feature>
<dbReference type="Gene3D" id="1.10.443.10">
    <property type="entry name" value="Intergrase catalytic core"/>
    <property type="match status" value="1"/>
</dbReference>
<dbReference type="GO" id="GO:0006310">
    <property type="term" value="P:DNA recombination"/>
    <property type="evidence" value="ECO:0007669"/>
    <property type="project" value="UniProtKB-KW"/>
</dbReference>
<sequence length="378" mass="44437">MATYRQRGKKKLWDYRVYGKDGKLIASGSGFRTKKEASYEALKIEQKKYYSDVINSNATLFEMWQIWYDLVVEPSELDILTKQKYQARGKIIEKYLSDIPANRIKHSKYQEFIKFYGKNVTLNLMTCLNSDIRKVIIFFKRDGVLIEDFTEGVKIFGKPYKKSPEDKYLKSIEDYQKLLAYLKRIANYSDSIIPFFLFTMLQTGFRFGEAMAITWDDIDFERNSIYTYRRYSSIKKDFTKPKTRTSIRRVPVSHDLKELLLELKFQQERMLKGLHIKNTDQLIFYDYRFGMLSNNAVNKFLASSLEKLEIESKMSSTGARHTYGSYLLANGVDIWAVAKLMGHKDIKQLIETYGHLLLEVEEKENDQLLKILNNKGSF</sequence>
<keyword evidence="2" id="KW-0238">DNA-binding</keyword>
<evidence type="ECO:0000256" key="3">
    <source>
        <dbReference type="ARBA" id="ARBA00023172"/>
    </source>
</evidence>
<dbReference type="GO" id="GO:0015074">
    <property type="term" value="P:DNA integration"/>
    <property type="evidence" value="ECO:0007669"/>
    <property type="project" value="InterPro"/>
</dbReference>
<evidence type="ECO:0000256" key="1">
    <source>
        <dbReference type="ARBA" id="ARBA00008857"/>
    </source>
</evidence>
<protein>
    <submittedName>
        <fullName evidence="5">Tyrosine recombinase XerC</fullName>
    </submittedName>
</protein>
<evidence type="ECO:0000256" key="2">
    <source>
        <dbReference type="ARBA" id="ARBA00023125"/>
    </source>
</evidence>
<gene>
    <name evidence="5" type="primary">int</name>
    <name evidence="5" type="ORF">NCTC4670_01320</name>
</gene>
<dbReference type="InterPro" id="IPR050090">
    <property type="entry name" value="Tyrosine_recombinase_XerCD"/>
</dbReference>
<dbReference type="GO" id="GO:0003677">
    <property type="term" value="F:DNA binding"/>
    <property type="evidence" value="ECO:0007669"/>
    <property type="project" value="UniProtKB-KW"/>
</dbReference>
<dbReference type="EMBL" id="UHFG01000004">
    <property type="protein sequence ID" value="SUN50319.1"/>
    <property type="molecule type" value="Genomic_DNA"/>
</dbReference>